<evidence type="ECO:0000313" key="2">
    <source>
        <dbReference type="Proteomes" id="UP001225356"/>
    </source>
</evidence>
<evidence type="ECO:0000313" key="1">
    <source>
        <dbReference type="EMBL" id="MDP9849524.1"/>
    </source>
</evidence>
<dbReference type="EMBL" id="JAUSQU010000001">
    <property type="protein sequence ID" value="MDP9849524.1"/>
    <property type="molecule type" value="Genomic_DNA"/>
</dbReference>
<proteinExistence type="predicted"/>
<accession>A0ABT9QS07</accession>
<organism evidence="1 2">
    <name type="scientific">Streptosporangium lutulentum</name>
    <dbReference type="NCBI Taxonomy" id="1461250"/>
    <lineage>
        <taxon>Bacteria</taxon>
        <taxon>Bacillati</taxon>
        <taxon>Actinomycetota</taxon>
        <taxon>Actinomycetes</taxon>
        <taxon>Streptosporangiales</taxon>
        <taxon>Streptosporangiaceae</taxon>
        <taxon>Streptosporangium</taxon>
    </lineage>
</organism>
<sequence>MSIPEKSGLRWTNRGSVLVRRFGGIIAWLTGDNRTIKAAADTNGSLGFIEATVSPGGGPVAHAR</sequence>
<gene>
    <name evidence="1" type="ORF">J2853_008735</name>
</gene>
<reference evidence="1 2" key="1">
    <citation type="submission" date="2023-07" db="EMBL/GenBank/DDBJ databases">
        <title>Sequencing the genomes of 1000 actinobacteria strains.</title>
        <authorList>
            <person name="Klenk H.-P."/>
        </authorList>
    </citation>
    <scope>NUCLEOTIDE SEQUENCE [LARGE SCALE GENOMIC DNA]</scope>
    <source>
        <strain evidence="1 2">DSM 46740</strain>
    </source>
</reference>
<keyword evidence="2" id="KW-1185">Reference proteome</keyword>
<comment type="caution">
    <text evidence="1">The sequence shown here is derived from an EMBL/GenBank/DDBJ whole genome shotgun (WGS) entry which is preliminary data.</text>
</comment>
<name>A0ABT9QS07_9ACTN</name>
<dbReference type="Proteomes" id="UP001225356">
    <property type="component" value="Unassembled WGS sequence"/>
</dbReference>
<protein>
    <submittedName>
        <fullName evidence="1">Uncharacterized protein</fullName>
    </submittedName>
</protein>